<feature type="signal peptide" evidence="2">
    <location>
        <begin position="1"/>
        <end position="28"/>
    </location>
</feature>
<dbReference type="PANTHER" id="PTHR22946:SF9">
    <property type="entry name" value="POLYKETIDE TRANSFERASE AF380"/>
    <property type="match status" value="1"/>
</dbReference>
<dbReference type="InterPro" id="IPR022742">
    <property type="entry name" value="Hydrolase_4"/>
</dbReference>
<sequence length="401" mass="42328">MGRGSGAALAHGAARAALAALSLGALLALPWEPHVDTEFVRDTSYDAAGPNAPIDAAAFSRATERIPSRGELLEAWVYLPKGLSKPPPVIIMAHGLGAQKDVGLGAYGERFAKAGIAAVVFDYRTFGGSDGEPRHWVSVTRHLQDYASVLDHVQSTNLGGRVDGGRVALWGVSFSGGHVMETAARLGPQRIKAIVANEPYLRPPHPLDGHYPDARRTLRMLAAALSDALRRLLGLPPVYVRLAAPISEGALALVPLLDSDLPHFKPDGPARRYQGGWKNKVCARMLFGTLAYYPGRRAASISVPAFFRAGARDHLAPPDAVRAAAGKVAAETHVQVLNASHIEAHPMGLRPENLDPLLAFLHRHLAVDPAEAAAVAALASGERAAAAAAAAEVSVQFPETD</sequence>
<keyword evidence="5" id="KW-1185">Reference proteome</keyword>
<keyword evidence="1 4" id="KW-0378">Hydrolase</keyword>
<name>A0A2V0NVJ6_9CHLO</name>
<keyword evidence="2" id="KW-0732">Signal</keyword>
<dbReference type="AlphaFoldDB" id="A0A2V0NVJ6"/>
<evidence type="ECO:0000256" key="2">
    <source>
        <dbReference type="SAM" id="SignalP"/>
    </source>
</evidence>
<protein>
    <submittedName>
        <fullName evidence="4">Alpha beta hydrolase</fullName>
    </submittedName>
</protein>
<feature type="chain" id="PRO_5016134823" evidence="2">
    <location>
        <begin position="29"/>
        <end position="401"/>
    </location>
</feature>
<evidence type="ECO:0000256" key="1">
    <source>
        <dbReference type="ARBA" id="ARBA00022801"/>
    </source>
</evidence>
<dbReference type="STRING" id="307507.A0A2V0NVJ6"/>
<dbReference type="GO" id="GO:0016788">
    <property type="term" value="F:hydrolase activity, acting on ester bonds"/>
    <property type="evidence" value="ECO:0007669"/>
    <property type="project" value="UniProtKB-ARBA"/>
</dbReference>
<evidence type="ECO:0000313" key="4">
    <source>
        <dbReference type="EMBL" id="GBF91668.1"/>
    </source>
</evidence>
<dbReference type="InterPro" id="IPR050261">
    <property type="entry name" value="FrsA_esterase"/>
</dbReference>
<proteinExistence type="predicted"/>
<accession>A0A2V0NVJ6</accession>
<reference evidence="4 5" key="1">
    <citation type="journal article" date="2018" name="Sci. Rep.">
        <title>Raphidocelis subcapitata (=Pseudokirchneriella subcapitata) provides an insight into genome evolution and environmental adaptations in the Sphaeropleales.</title>
        <authorList>
            <person name="Suzuki S."/>
            <person name="Yamaguchi H."/>
            <person name="Nakajima N."/>
            <person name="Kawachi M."/>
        </authorList>
    </citation>
    <scope>NUCLEOTIDE SEQUENCE [LARGE SCALE GENOMIC DNA]</scope>
    <source>
        <strain evidence="4 5">NIES-35</strain>
    </source>
</reference>
<feature type="domain" description="Serine aminopeptidase S33" evidence="3">
    <location>
        <begin position="86"/>
        <end position="231"/>
    </location>
</feature>
<gene>
    <name evidence="4" type="ORF">Rsub_03972</name>
</gene>
<dbReference type="Proteomes" id="UP000247498">
    <property type="component" value="Unassembled WGS sequence"/>
</dbReference>
<evidence type="ECO:0000259" key="3">
    <source>
        <dbReference type="Pfam" id="PF12146"/>
    </source>
</evidence>
<dbReference type="PANTHER" id="PTHR22946">
    <property type="entry name" value="DIENELACTONE HYDROLASE DOMAIN-CONTAINING PROTEIN-RELATED"/>
    <property type="match status" value="1"/>
</dbReference>
<dbReference type="SUPFAM" id="SSF53474">
    <property type="entry name" value="alpha/beta-Hydrolases"/>
    <property type="match status" value="1"/>
</dbReference>
<dbReference type="OrthoDB" id="2498029at2759"/>
<dbReference type="InParanoid" id="A0A2V0NVJ6"/>
<dbReference type="EMBL" id="BDRX01000026">
    <property type="protein sequence ID" value="GBF91668.1"/>
    <property type="molecule type" value="Genomic_DNA"/>
</dbReference>
<comment type="caution">
    <text evidence="4">The sequence shown here is derived from an EMBL/GenBank/DDBJ whole genome shotgun (WGS) entry which is preliminary data.</text>
</comment>
<dbReference type="Gene3D" id="3.40.50.1820">
    <property type="entry name" value="alpha/beta hydrolase"/>
    <property type="match status" value="1"/>
</dbReference>
<dbReference type="Pfam" id="PF12146">
    <property type="entry name" value="Hydrolase_4"/>
    <property type="match status" value="1"/>
</dbReference>
<organism evidence="4 5">
    <name type="scientific">Raphidocelis subcapitata</name>
    <dbReference type="NCBI Taxonomy" id="307507"/>
    <lineage>
        <taxon>Eukaryota</taxon>
        <taxon>Viridiplantae</taxon>
        <taxon>Chlorophyta</taxon>
        <taxon>core chlorophytes</taxon>
        <taxon>Chlorophyceae</taxon>
        <taxon>CS clade</taxon>
        <taxon>Sphaeropleales</taxon>
        <taxon>Selenastraceae</taxon>
        <taxon>Raphidocelis</taxon>
    </lineage>
</organism>
<evidence type="ECO:0000313" key="5">
    <source>
        <dbReference type="Proteomes" id="UP000247498"/>
    </source>
</evidence>
<dbReference type="InterPro" id="IPR029058">
    <property type="entry name" value="AB_hydrolase_fold"/>
</dbReference>